<dbReference type="InterPro" id="IPR006182">
    <property type="entry name" value="FliF_N_dom"/>
</dbReference>
<dbReference type="EMBL" id="FXTP01000011">
    <property type="protein sequence ID" value="SMO81909.1"/>
    <property type="molecule type" value="Genomic_DNA"/>
</dbReference>
<dbReference type="Pfam" id="PF08345">
    <property type="entry name" value="YscJ_FliF_C"/>
    <property type="match status" value="1"/>
</dbReference>
<feature type="compositionally biased region" description="Basic and acidic residues" evidence="10">
    <location>
        <begin position="489"/>
        <end position="504"/>
    </location>
</feature>
<evidence type="ECO:0000256" key="2">
    <source>
        <dbReference type="ARBA" id="ARBA00004651"/>
    </source>
</evidence>
<feature type="domain" description="Flagellar M-ring C-terminal" evidence="13">
    <location>
        <begin position="250"/>
        <end position="414"/>
    </location>
</feature>
<dbReference type="InterPro" id="IPR000067">
    <property type="entry name" value="FlgMring_FliF"/>
</dbReference>
<dbReference type="AlphaFoldDB" id="A0A521EDC0"/>
<evidence type="ECO:0000256" key="4">
    <source>
        <dbReference type="ARBA" id="ARBA00022475"/>
    </source>
</evidence>
<evidence type="ECO:0000313" key="15">
    <source>
        <dbReference type="Proteomes" id="UP000317557"/>
    </source>
</evidence>
<evidence type="ECO:0000256" key="10">
    <source>
        <dbReference type="SAM" id="MobiDB-lite"/>
    </source>
</evidence>
<dbReference type="GO" id="GO:0003774">
    <property type="term" value="F:cytoskeletal motor activity"/>
    <property type="evidence" value="ECO:0007669"/>
    <property type="project" value="InterPro"/>
</dbReference>
<comment type="similarity">
    <text evidence="3 9">Belongs to the FliF family.</text>
</comment>
<dbReference type="PRINTS" id="PR01009">
    <property type="entry name" value="FLGMRINGFLIF"/>
</dbReference>
<evidence type="ECO:0000256" key="5">
    <source>
        <dbReference type="ARBA" id="ARBA00022692"/>
    </source>
</evidence>
<reference evidence="14 15" key="1">
    <citation type="submission" date="2017-05" db="EMBL/GenBank/DDBJ databases">
        <authorList>
            <person name="Varghese N."/>
            <person name="Submissions S."/>
        </authorList>
    </citation>
    <scope>NUCLEOTIDE SEQUENCE [LARGE SCALE GENOMIC DNA]</scope>
    <source>
        <strain evidence="14 15">DSM 21985</strain>
    </source>
</reference>
<evidence type="ECO:0000256" key="6">
    <source>
        <dbReference type="ARBA" id="ARBA00022989"/>
    </source>
</evidence>
<organism evidence="14 15">
    <name type="scientific">Gracilimonas mengyeensis</name>
    <dbReference type="NCBI Taxonomy" id="1302730"/>
    <lineage>
        <taxon>Bacteria</taxon>
        <taxon>Pseudomonadati</taxon>
        <taxon>Balneolota</taxon>
        <taxon>Balneolia</taxon>
        <taxon>Balneolales</taxon>
        <taxon>Balneolaceae</taxon>
        <taxon>Gracilimonas</taxon>
    </lineage>
</organism>
<dbReference type="GO" id="GO:0009431">
    <property type="term" value="C:bacterial-type flagellum basal body, MS ring"/>
    <property type="evidence" value="ECO:0007669"/>
    <property type="project" value="InterPro"/>
</dbReference>
<dbReference type="InterPro" id="IPR043427">
    <property type="entry name" value="YscJ/FliF"/>
</dbReference>
<feature type="transmembrane region" description="Helical" evidence="11">
    <location>
        <begin position="21"/>
        <end position="40"/>
    </location>
</feature>
<dbReference type="PANTHER" id="PTHR30046">
    <property type="entry name" value="FLAGELLAR M-RING PROTEIN"/>
    <property type="match status" value="1"/>
</dbReference>
<evidence type="ECO:0000256" key="1">
    <source>
        <dbReference type="ARBA" id="ARBA00004117"/>
    </source>
</evidence>
<comment type="function">
    <text evidence="9">The M ring may be actively involved in energy transduction.</text>
</comment>
<dbReference type="RefSeq" id="WP_142455108.1">
    <property type="nucleotide sequence ID" value="NZ_FXTP01000011.1"/>
</dbReference>
<feature type="domain" description="Flagellar M-ring N-terminal" evidence="12">
    <location>
        <begin position="44"/>
        <end position="216"/>
    </location>
</feature>
<feature type="transmembrane region" description="Helical" evidence="11">
    <location>
        <begin position="436"/>
        <end position="456"/>
    </location>
</feature>
<dbReference type="InterPro" id="IPR045851">
    <property type="entry name" value="AMP-bd_C_sf"/>
</dbReference>
<evidence type="ECO:0000256" key="8">
    <source>
        <dbReference type="ARBA" id="ARBA00023143"/>
    </source>
</evidence>
<sequence length="549" mass="61616">MDKYLEAFQQFFGPLSNAQRAMFIGLMLVVVGAVAGLVYWSQMENKALLFGSLQSEDAQEIVAELNSQGVEYELAEGGSSIYVPADRVHELRLQLAPLSGGVADLKGYELFDTNALGMTDFMQQVNKKRALEGELARSINSLEQVESSRIHLVMPERSPFEETAVQASASVILNLKRGKKLEQNQIEGISSLIAGSVETLDPANVTILDQAGNRLSDEVDYDSEFGMGSTQMQLRQKTEAYLTDRGQSMLDRVLGAGNSVLRVSVEHDFDQLTRESNLIDPDSRTVISEETREQTNNDEILEPLPIDQRLPVEDRGGAVVVSRNDNGTATETRNYEVNRTREVYEKTQGGIHKVTASVLLNHKRVTQTTPEGESQVVFEPYSAEEVEKFREVVALALGIQEDRGDLLTIEQVEFFDSKYLLTDEYTNTSPNMYNNVIRWALIALTFFAVLFLLNSIRKRMSNDDIRVVSDFEADDQLNESEVPDSLPGQKEEEMTENEEKKPEELSENAPKQLTEKKYEKEEIVNFIELKPAEAAQVARTLMLTDNEED</sequence>
<dbReference type="OrthoDB" id="9807026at2"/>
<keyword evidence="5 11" id="KW-0812">Transmembrane</keyword>
<protein>
    <recommendedName>
        <fullName evidence="9">Flagellar M-ring protein</fullName>
    </recommendedName>
</protein>
<proteinExistence type="inferred from homology"/>
<keyword evidence="14" id="KW-0966">Cell projection</keyword>
<accession>A0A521EDC0</accession>
<dbReference type="Proteomes" id="UP000317557">
    <property type="component" value="Unassembled WGS sequence"/>
</dbReference>
<keyword evidence="15" id="KW-1185">Reference proteome</keyword>
<comment type="subcellular location">
    <subcellularLocation>
        <location evidence="1 9">Bacterial flagellum basal body</location>
    </subcellularLocation>
    <subcellularLocation>
        <location evidence="2">Cell membrane</location>
        <topology evidence="2">Multi-pass membrane protein</topology>
    </subcellularLocation>
</comment>
<dbReference type="Gene3D" id="3.30.300.30">
    <property type="match status" value="1"/>
</dbReference>
<keyword evidence="14" id="KW-0282">Flagellum</keyword>
<dbReference type="GO" id="GO:0005886">
    <property type="term" value="C:plasma membrane"/>
    <property type="evidence" value="ECO:0007669"/>
    <property type="project" value="UniProtKB-SubCell"/>
</dbReference>
<dbReference type="Pfam" id="PF01514">
    <property type="entry name" value="YscJ_FliF"/>
    <property type="match status" value="1"/>
</dbReference>
<evidence type="ECO:0000256" key="7">
    <source>
        <dbReference type="ARBA" id="ARBA00023136"/>
    </source>
</evidence>
<evidence type="ECO:0000256" key="3">
    <source>
        <dbReference type="ARBA" id="ARBA00007971"/>
    </source>
</evidence>
<evidence type="ECO:0000313" key="14">
    <source>
        <dbReference type="EMBL" id="SMO81909.1"/>
    </source>
</evidence>
<dbReference type="NCBIfam" id="TIGR00206">
    <property type="entry name" value="fliF"/>
    <property type="match status" value="1"/>
</dbReference>
<evidence type="ECO:0000259" key="12">
    <source>
        <dbReference type="Pfam" id="PF01514"/>
    </source>
</evidence>
<dbReference type="PANTHER" id="PTHR30046:SF0">
    <property type="entry name" value="FLAGELLAR M-RING PROTEIN"/>
    <property type="match status" value="1"/>
</dbReference>
<keyword evidence="8 9" id="KW-0975">Bacterial flagellum</keyword>
<keyword evidence="7 11" id="KW-0472">Membrane</keyword>
<keyword evidence="4" id="KW-1003">Cell membrane</keyword>
<keyword evidence="6 11" id="KW-1133">Transmembrane helix</keyword>
<evidence type="ECO:0000259" key="13">
    <source>
        <dbReference type="Pfam" id="PF08345"/>
    </source>
</evidence>
<name>A0A521EDC0_9BACT</name>
<dbReference type="GO" id="GO:0071973">
    <property type="term" value="P:bacterial-type flagellum-dependent cell motility"/>
    <property type="evidence" value="ECO:0007669"/>
    <property type="project" value="InterPro"/>
</dbReference>
<dbReference type="PIRSF" id="PIRSF004862">
    <property type="entry name" value="FliF"/>
    <property type="match status" value="1"/>
</dbReference>
<gene>
    <name evidence="14" type="ORF">SAMN06265219_111114</name>
</gene>
<evidence type="ECO:0000256" key="11">
    <source>
        <dbReference type="SAM" id="Phobius"/>
    </source>
</evidence>
<feature type="region of interest" description="Disordered" evidence="10">
    <location>
        <begin position="476"/>
        <end position="516"/>
    </location>
</feature>
<keyword evidence="14" id="KW-0969">Cilium</keyword>
<dbReference type="InterPro" id="IPR013556">
    <property type="entry name" value="Flag_M-ring_C"/>
</dbReference>
<evidence type="ECO:0000256" key="9">
    <source>
        <dbReference type="PIRNR" id="PIRNR004862"/>
    </source>
</evidence>